<accession>A0A2I1HR40</accession>
<gene>
    <name evidence="1" type="ORF">RhiirA4_486223</name>
</gene>
<dbReference type="VEuPathDB" id="FungiDB:RhiirA1_475157"/>
<dbReference type="VEuPathDB" id="FungiDB:RhiirFUN_026193"/>
<protein>
    <submittedName>
        <fullName evidence="1">Uncharacterized protein</fullName>
    </submittedName>
</protein>
<dbReference type="VEuPathDB" id="FungiDB:FUN_013410"/>
<proteinExistence type="predicted"/>
<dbReference type="Proteomes" id="UP000234323">
    <property type="component" value="Unassembled WGS sequence"/>
</dbReference>
<dbReference type="AlphaFoldDB" id="A0A2I1HR40"/>
<comment type="caution">
    <text evidence="1">The sequence shown here is derived from an EMBL/GenBank/DDBJ whole genome shotgun (WGS) entry which is preliminary data.</text>
</comment>
<keyword evidence="2" id="KW-1185">Reference proteome</keyword>
<reference evidence="1 2" key="1">
    <citation type="submission" date="2015-10" db="EMBL/GenBank/DDBJ databases">
        <title>Genome analyses suggest a sexual origin of heterokaryosis in a supposedly ancient asexual fungus.</title>
        <authorList>
            <person name="Ropars J."/>
            <person name="Sedzielewska K."/>
            <person name="Noel J."/>
            <person name="Charron P."/>
            <person name="Farinelli L."/>
            <person name="Marton T."/>
            <person name="Kruger M."/>
            <person name="Pelin A."/>
            <person name="Brachmann A."/>
            <person name="Corradi N."/>
        </authorList>
    </citation>
    <scope>NUCLEOTIDE SEQUENCE [LARGE SCALE GENOMIC DNA]</scope>
    <source>
        <strain evidence="1 2">A4</strain>
    </source>
</reference>
<name>A0A2I1HR40_9GLOM</name>
<organism evidence="1 2">
    <name type="scientific">Rhizophagus irregularis</name>
    <dbReference type="NCBI Taxonomy" id="588596"/>
    <lineage>
        <taxon>Eukaryota</taxon>
        <taxon>Fungi</taxon>
        <taxon>Fungi incertae sedis</taxon>
        <taxon>Mucoromycota</taxon>
        <taxon>Glomeromycotina</taxon>
        <taxon>Glomeromycetes</taxon>
        <taxon>Glomerales</taxon>
        <taxon>Glomeraceae</taxon>
        <taxon>Rhizophagus</taxon>
    </lineage>
</organism>
<evidence type="ECO:0000313" key="2">
    <source>
        <dbReference type="Proteomes" id="UP000234323"/>
    </source>
</evidence>
<dbReference type="EMBL" id="LLXI01005250">
    <property type="protein sequence ID" value="PKY61358.1"/>
    <property type="molecule type" value="Genomic_DNA"/>
</dbReference>
<sequence>MSSMMNMVNTNFVDEENIIYEEELNAAELNNTRLPESEDDVEEIYYITKQMTVKTIIHSLTPIEYPPTSKEGVAIVYHVEGWNNVEEAFTDIQYSMGKPCGQHTSTCSYLGDVTIEKKDRTCQGVKICEFANSELLEMNHESVNTDSDLQLKVNKEMSEDNIENVTFAVYLAAFKTKCRYMRDGVQCAGKPILKCLKRKDNTTTYFIGCSEWNFNEKFHRFINIKENVDLNLLRQLLDGLYGGESEEPTNDCYTILPNSSKKTLCSHPHRTGTTIKQGSIIQKTCGVKYSKIIPLDIKSCPYVILISKGIHSHPPPPPSRVPLTICSRLQELIHQANDNNSDITPTHIITGNYYTNTQ</sequence>
<evidence type="ECO:0000313" key="1">
    <source>
        <dbReference type="EMBL" id="PKY61358.1"/>
    </source>
</evidence>